<dbReference type="SUPFAM" id="SSF53067">
    <property type="entry name" value="Actin-like ATPase domain"/>
    <property type="match status" value="2"/>
</dbReference>
<sequence>MDAVTVAGVDCGTNSIRLLLAKVDHTGLHPLAPRLMRVIRLGEGVDRNRRFSDQALERAWRAAREFKQVLDGRPVDALRFVATSASRDAANRDEFEEGIQSILGVRPEVIAGSEEARLSFLGAVSVMQAIRQPAGLPEPPYLVTDLGGGSTELVMGGDGRRSPVDEAGAAYSMDIGSVRMTERHLLSDPPTAEQIRAALEDIDRHVDAAFEAVPVREVRTLIGVSGTVTTMSALAMGLEAYDPRMVDGSRVRVSEIRRVVGRILAMNRQERAGLKAIHPGRVDVIGGGALVLDRLLDRLRREAPGLGTDFVASEHGLLDGIVLDLGRRLLEGGPSPCSAHGV</sequence>
<proteinExistence type="predicted"/>
<dbReference type="InterPro" id="IPR043129">
    <property type="entry name" value="ATPase_NBD"/>
</dbReference>
<keyword evidence="3" id="KW-1185">Reference proteome</keyword>
<evidence type="ECO:0000313" key="3">
    <source>
        <dbReference type="Proteomes" id="UP000252345"/>
    </source>
</evidence>
<name>A0A366KE62_9BIFI</name>
<dbReference type="Gene3D" id="3.30.420.150">
    <property type="entry name" value="Exopolyphosphatase. Domain 2"/>
    <property type="match status" value="1"/>
</dbReference>
<dbReference type="OrthoDB" id="9793035at2"/>
<organism evidence="2 3">
    <name type="scientific">Bifidobacterium xylocopae</name>
    <dbReference type="NCBI Taxonomy" id="2493119"/>
    <lineage>
        <taxon>Bacteria</taxon>
        <taxon>Bacillati</taxon>
        <taxon>Actinomycetota</taxon>
        <taxon>Actinomycetes</taxon>
        <taxon>Bifidobacteriales</taxon>
        <taxon>Bifidobacteriaceae</taxon>
        <taxon>Bifidobacterium</taxon>
    </lineage>
</organism>
<dbReference type="Proteomes" id="UP000252345">
    <property type="component" value="Unassembled WGS sequence"/>
</dbReference>
<evidence type="ECO:0000313" key="2">
    <source>
        <dbReference type="EMBL" id="RBQ00016.1"/>
    </source>
</evidence>
<accession>A0A366KE62</accession>
<dbReference type="InterPro" id="IPR050273">
    <property type="entry name" value="GppA/Ppx_hydrolase"/>
</dbReference>
<dbReference type="EMBL" id="PDCH01000001">
    <property type="protein sequence ID" value="RBQ00016.1"/>
    <property type="molecule type" value="Genomic_DNA"/>
</dbReference>
<protein>
    <submittedName>
        <fullName evidence="2">Exopolyphosphatase</fullName>
    </submittedName>
</protein>
<dbReference type="PANTHER" id="PTHR30005:SF13">
    <property type="entry name" value="EXOPOLYPHOSPHATASE 2"/>
    <property type="match status" value="1"/>
</dbReference>
<dbReference type="AlphaFoldDB" id="A0A366KE62"/>
<dbReference type="PANTHER" id="PTHR30005">
    <property type="entry name" value="EXOPOLYPHOSPHATASE"/>
    <property type="match status" value="1"/>
</dbReference>
<dbReference type="GO" id="GO:0016462">
    <property type="term" value="F:pyrophosphatase activity"/>
    <property type="evidence" value="ECO:0007669"/>
    <property type="project" value="TreeGrafter"/>
</dbReference>
<reference evidence="2 3" key="1">
    <citation type="submission" date="2017-10" db="EMBL/GenBank/DDBJ databases">
        <title>Bifidobacterium xylocopum sp. nov. and Bifidobacterium aemilianum sp. nov., from the carpenter bee (Xylocopa violacea) digestive tract.</title>
        <authorList>
            <person name="Alberoni D."/>
            <person name="Baffoni L."/>
            <person name="Di Gioia D."/>
            <person name="Gaggia F."/>
            <person name="Biavati B."/>
        </authorList>
    </citation>
    <scope>NUCLEOTIDE SEQUENCE [LARGE SCALE GENOMIC DNA]</scope>
    <source>
        <strain evidence="2 3">XV2</strain>
    </source>
</reference>
<comment type="caution">
    <text evidence="2">The sequence shown here is derived from an EMBL/GenBank/DDBJ whole genome shotgun (WGS) entry which is preliminary data.</text>
</comment>
<gene>
    <name evidence="2" type="ORF">CRD59_00685</name>
</gene>
<dbReference type="InterPro" id="IPR003695">
    <property type="entry name" value="Ppx_GppA_N"/>
</dbReference>
<evidence type="ECO:0000259" key="1">
    <source>
        <dbReference type="Pfam" id="PF02541"/>
    </source>
</evidence>
<feature type="domain" description="Ppx/GppA phosphatase N-terminal" evidence="1">
    <location>
        <begin position="23"/>
        <end position="322"/>
    </location>
</feature>
<dbReference type="Pfam" id="PF02541">
    <property type="entry name" value="Ppx-GppA"/>
    <property type="match status" value="1"/>
</dbReference>
<dbReference type="RefSeq" id="WP_113852677.1">
    <property type="nucleotide sequence ID" value="NZ_PDCH01000001.1"/>
</dbReference>
<dbReference type="Gene3D" id="3.30.420.40">
    <property type="match status" value="1"/>
</dbReference>